<gene>
    <name evidence="1" type="ORF">GFC01_00035</name>
</gene>
<name>A0A6N7IL57_9FIRM</name>
<proteinExistence type="predicted"/>
<organism evidence="1 2">
    <name type="scientific">Desulfofundulus thermobenzoicus</name>
    <dbReference type="NCBI Taxonomy" id="29376"/>
    <lineage>
        <taxon>Bacteria</taxon>
        <taxon>Bacillati</taxon>
        <taxon>Bacillota</taxon>
        <taxon>Clostridia</taxon>
        <taxon>Eubacteriales</taxon>
        <taxon>Peptococcaceae</taxon>
        <taxon>Desulfofundulus</taxon>
    </lineage>
</organism>
<evidence type="ECO:0000313" key="1">
    <source>
        <dbReference type="EMBL" id="MQL50695.1"/>
    </source>
</evidence>
<dbReference type="RefSeq" id="WP_152944616.1">
    <property type="nucleotide sequence ID" value="NZ_WHYR01000001.1"/>
</dbReference>
<dbReference type="AlphaFoldDB" id="A0A6N7IL57"/>
<dbReference type="OrthoDB" id="53745at2"/>
<protein>
    <submittedName>
        <fullName evidence="1">Type I-B CRISPR-associated protein Cas8b1/Cst1</fullName>
    </submittedName>
</protein>
<dbReference type="EMBL" id="WHYR01000001">
    <property type="protein sequence ID" value="MQL50695.1"/>
    <property type="molecule type" value="Genomic_DNA"/>
</dbReference>
<sequence>MFSYAGHPLIDVGIATLAAFAGKKDPSTLLPEDLDKAIQYMQTNYVVNPLKSFLTVAFPNSGFTNPAFEKHPEKRKAYAEWILNAWRQEDKNKEEGDLARGSYPEEPFPRAASCVFTRRPAVLNAFRQHVPLLTGEGVINFHPYGSAGLPVSGEALLAIQAFPLGCAKVQGRLLAVHSDDPDLTYRFARLFLEENRRAIQTAQQIGSSKLPEAPHKAGTLLLDKLFQIEQERLQESIQGAEGETARLPSVTAYHLSNSGQGVALDIYHLPLEIIDFLRTVQTPRYIDAWRKICQRGWEIVKAKKTKKGDESTPEPRYNILYEDILRLPEKAASFIRCYFLRTPVRVRDKGDPRATYSLKTEAEMVNWGLVELFLRKVVLMEASRIQKIRDLGDTLAEYVHGENDRRFFQTFLTARNYNVLREALIRVSFARIKKKQPPLITFDPYIEIFEYGEGLPDVNWRLIRDLILIRMIERLYELGWIQENAQEIPEPEEEVVA</sequence>
<dbReference type="Proteomes" id="UP000441717">
    <property type="component" value="Unassembled WGS sequence"/>
</dbReference>
<reference evidence="1 2" key="1">
    <citation type="submission" date="2019-10" db="EMBL/GenBank/DDBJ databases">
        <title>Comparative genomics of sulfur disproportionating microorganisms.</title>
        <authorList>
            <person name="Ward L.M."/>
            <person name="Bertran E."/>
            <person name="Johnston D."/>
        </authorList>
    </citation>
    <scope>NUCLEOTIDE SEQUENCE [LARGE SCALE GENOMIC DNA]</scope>
    <source>
        <strain evidence="1 2">DSM 14055</strain>
    </source>
</reference>
<evidence type="ECO:0000313" key="2">
    <source>
        <dbReference type="Proteomes" id="UP000441717"/>
    </source>
</evidence>
<keyword evidence="2" id="KW-1185">Reference proteome</keyword>
<accession>A0A6N7IL57</accession>
<comment type="caution">
    <text evidence="1">The sequence shown here is derived from an EMBL/GenBank/DDBJ whole genome shotgun (WGS) entry which is preliminary data.</text>
</comment>